<keyword evidence="2" id="KW-0449">Lipoprotein</keyword>
<gene>
    <name evidence="2" type="ORF">ACFOY1_02200</name>
</gene>
<evidence type="ECO:0000313" key="2">
    <source>
        <dbReference type="EMBL" id="MFC4199754.1"/>
    </source>
</evidence>
<dbReference type="Proteomes" id="UP001595848">
    <property type="component" value="Unassembled WGS sequence"/>
</dbReference>
<evidence type="ECO:0000256" key="1">
    <source>
        <dbReference type="SAM" id="SignalP"/>
    </source>
</evidence>
<dbReference type="EMBL" id="JBHSBV010000001">
    <property type="protein sequence ID" value="MFC4199754.1"/>
    <property type="molecule type" value="Genomic_DNA"/>
</dbReference>
<proteinExistence type="predicted"/>
<name>A0ABV8NTJ2_9BURK</name>
<comment type="caution">
    <text evidence="2">The sequence shown here is derived from an EMBL/GenBank/DDBJ whole genome shotgun (WGS) entry which is preliminary data.</text>
</comment>
<accession>A0ABV8NTJ2</accession>
<feature type="chain" id="PRO_5046752471" evidence="1">
    <location>
        <begin position="21"/>
        <end position="131"/>
    </location>
</feature>
<sequence>MKVWICGLLAAGLLSGCAIGIQGNSPTISYTVPRDYLTVYHRAEDQAQKCLRGQNAYNVRGKLDRASRSGSVDVLAPLGDSTVARTQFQALDAGHTRVIQTVWGRSIWDAKALRAMRESVFMDTSVCTAYL</sequence>
<feature type="signal peptide" evidence="1">
    <location>
        <begin position="1"/>
        <end position="20"/>
    </location>
</feature>
<dbReference type="PROSITE" id="PS51257">
    <property type="entry name" value="PROKAR_LIPOPROTEIN"/>
    <property type="match status" value="1"/>
</dbReference>
<keyword evidence="3" id="KW-1185">Reference proteome</keyword>
<dbReference type="NCBIfam" id="NF046053">
    <property type="entry name" value="lipo_BPTD_2524"/>
    <property type="match status" value="1"/>
</dbReference>
<reference evidence="3" key="1">
    <citation type="journal article" date="2019" name="Int. J. Syst. Evol. Microbiol.">
        <title>The Global Catalogue of Microorganisms (GCM) 10K type strain sequencing project: providing services to taxonomists for standard genome sequencing and annotation.</title>
        <authorList>
            <consortium name="The Broad Institute Genomics Platform"/>
            <consortium name="The Broad Institute Genome Sequencing Center for Infectious Disease"/>
            <person name="Wu L."/>
            <person name="Ma J."/>
        </authorList>
    </citation>
    <scope>NUCLEOTIDE SEQUENCE [LARGE SCALE GENOMIC DNA]</scope>
    <source>
        <strain evidence="3">LMG 24813</strain>
    </source>
</reference>
<dbReference type="RefSeq" id="WP_217962575.1">
    <property type="nucleotide sequence ID" value="NZ_JAHTBN010000001.1"/>
</dbReference>
<keyword evidence="1" id="KW-0732">Signal</keyword>
<protein>
    <submittedName>
        <fullName evidence="2">BPTD_2524 family lipoprotein</fullName>
    </submittedName>
</protein>
<evidence type="ECO:0000313" key="3">
    <source>
        <dbReference type="Proteomes" id="UP001595848"/>
    </source>
</evidence>
<organism evidence="2 3">
    <name type="scientific">Candidimonas humi</name>
    <dbReference type="NCBI Taxonomy" id="683355"/>
    <lineage>
        <taxon>Bacteria</taxon>
        <taxon>Pseudomonadati</taxon>
        <taxon>Pseudomonadota</taxon>
        <taxon>Betaproteobacteria</taxon>
        <taxon>Burkholderiales</taxon>
        <taxon>Alcaligenaceae</taxon>
        <taxon>Candidimonas</taxon>
    </lineage>
</organism>